<dbReference type="GO" id="GO:0005634">
    <property type="term" value="C:nucleus"/>
    <property type="evidence" value="ECO:0007669"/>
    <property type="project" value="TreeGrafter"/>
</dbReference>
<dbReference type="InterPro" id="IPR007592">
    <property type="entry name" value="GEBP"/>
</dbReference>
<keyword evidence="5" id="KW-1185">Reference proteome</keyword>
<dbReference type="Proteomes" id="UP000489600">
    <property type="component" value="Unassembled WGS sequence"/>
</dbReference>
<proteinExistence type="inferred from homology"/>
<evidence type="ECO:0000313" key="5">
    <source>
        <dbReference type="Proteomes" id="UP000489600"/>
    </source>
</evidence>
<name>A0A565B599_9BRAS</name>
<dbReference type="GO" id="GO:0006355">
    <property type="term" value="P:regulation of DNA-templated transcription"/>
    <property type="evidence" value="ECO:0007669"/>
    <property type="project" value="InterPro"/>
</dbReference>
<feature type="compositionally biased region" description="Acidic residues" evidence="2">
    <location>
        <begin position="15"/>
        <end position="24"/>
    </location>
</feature>
<feature type="compositionally biased region" description="Basic and acidic residues" evidence="2">
    <location>
        <begin position="162"/>
        <end position="183"/>
    </location>
</feature>
<sequence length="260" mass="28969">MMGDKKRFPSRYDFSDSDTSDDEITPPSIAVKSPAKHIAPESSNMSMSRKKRKATQANYLGLSPKMIWSESDELSILKGIVDYRNETGMDYISDSGAFFDYLKDEVQAGTNGEPSGSGKDDSCDVKFPYEKVDKCVENEAGEKESEEDEALTNGNPEENDDDKLPSDNVDKHMDNETGGKGNEEDGAEDEVCALKDALETTMFQHSSRYAEKMMLQKLRTLGSKERKELSDEWKALLVQELQLKSKKQSFAGKLANAALE</sequence>
<evidence type="ECO:0000256" key="1">
    <source>
        <dbReference type="ARBA" id="ARBA00010820"/>
    </source>
</evidence>
<dbReference type="InterPro" id="IPR053932">
    <property type="entry name" value="GeBP-like_DBD"/>
</dbReference>
<feature type="region of interest" description="Disordered" evidence="2">
    <location>
        <begin position="1"/>
        <end position="52"/>
    </location>
</feature>
<reference evidence="4" key="1">
    <citation type="submission" date="2019-07" db="EMBL/GenBank/DDBJ databases">
        <authorList>
            <person name="Dittberner H."/>
        </authorList>
    </citation>
    <scope>NUCLEOTIDE SEQUENCE [LARGE SCALE GENOMIC DNA]</scope>
</reference>
<dbReference type="EMBL" id="CABITT030000003">
    <property type="protein sequence ID" value="VVA96848.1"/>
    <property type="molecule type" value="Genomic_DNA"/>
</dbReference>
<dbReference type="AlphaFoldDB" id="A0A565B599"/>
<feature type="domain" description="Glabrous enhancer-binding protein-like DBD" evidence="3">
    <location>
        <begin position="65"/>
        <end position="108"/>
    </location>
</feature>
<feature type="region of interest" description="Disordered" evidence="2">
    <location>
        <begin position="136"/>
        <end position="189"/>
    </location>
</feature>
<comment type="similarity">
    <text evidence="1">Belongs to the GeBP family.</text>
</comment>
<comment type="caution">
    <text evidence="4">The sequence shown here is derived from an EMBL/GenBank/DDBJ whole genome shotgun (WGS) entry which is preliminary data.</text>
</comment>
<protein>
    <recommendedName>
        <fullName evidence="3">Glabrous enhancer-binding protein-like DBD domain-containing protein</fullName>
    </recommendedName>
</protein>
<evidence type="ECO:0000259" key="3">
    <source>
        <dbReference type="Pfam" id="PF04504"/>
    </source>
</evidence>
<gene>
    <name evidence="4" type="ORF">ANE_LOCUS7293</name>
</gene>
<accession>A0A565B599</accession>
<dbReference type="PANTHER" id="PTHR31662">
    <property type="entry name" value="BNAANNG10740D PROTEIN-RELATED"/>
    <property type="match status" value="1"/>
</dbReference>
<dbReference type="PANTHER" id="PTHR31662:SF33">
    <property type="entry name" value="DNA-BINDING STOREKEEPER PROTEIN TRANSCRIPTIONAL REGULATOR-LIKE PROTEIN"/>
    <property type="match status" value="1"/>
</dbReference>
<dbReference type="Pfam" id="PF04504">
    <property type="entry name" value="GeBP-like_DBD"/>
    <property type="match status" value="1"/>
</dbReference>
<dbReference type="OrthoDB" id="1109663at2759"/>
<evidence type="ECO:0000313" key="4">
    <source>
        <dbReference type="EMBL" id="VVA96848.1"/>
    </source>
</evidence>
<evidence type="ECO:0000256" key="2">
    <source>
        <dbReference type="SAM" id="MobiDB-lite"/>
    </source>
</evidence>
<organism evidence="4 5">
    <name type="scientific">Arabis nemorensis</name>
    <dbReference type="NCBI Taxonomy" id="586526"/>
    <lineage>
        <taxon>Eukaryota</taxon>
        <taxon>Viridiplantae</taxon>
        <taxon>Streptophyta</taxon>
        <taxon>Embryophyta</taxon>
        <taxon>Tracheophyta</taxon>
        <taxon>Spermatophyta</taxon>
        <taxon>Magnoliopsida</taxon>
        <taxon>eudicotyledons</taxon>
        <taxon>Gunneridae</taxon>
        <taxon>Pentapetalae</taxon>
        <taxon>rosids</taxon>
        <taxon>malvids</taxon>
        <taxon>Brassicales</taxon>
        <taxon>Brassicaceae</taxon>
        <taxon>Arabideae</taxon>
        <taxon>Arabis</taxon>
    </lineage>
</organism>